<dbReference type="PANTHER" id="PTHR43969:SF9">
    <property type="entry name" value="GLUTATHIONE S TRANSFERASE D10, ISOFORM A-RELATED"/>
    <property type="match status" value="1"/>
</dbReference>
<evidence type="ECO:0000313" key="9">
    <source>
        <dbReference type="EMBL" id="KAG5674796.1"/>
    </source>
</evidence>
<evidence type="ECO:0000256" key="6">
    <source>
        <dbReference type="ARBA" id="ARBA00047960"/>
    </source>
</evidence>
<proteinExistence type="inferred from homology"/>
<evidence type="ECO:0000259" key="8">
    <source>
        <dbReference type="PROSITE" id="PS50405"/>
    </source>
</evidence>
<comment type="subunit">
    <text evidence="2">Homodimer.</text>
</comment>
<keyword evidence="10" id="KW-1185">Reference proteome</keyword>
<evidence type="ECO:0000256" key="1">
    <source>
        <dbReference type="ARBA" id="ARBA00009899"/>
    </source>
</evidence>
<dbReference type="FunFam" id="1.20.1050.10:FF:000007">
    <property type="entry name" value="Glutathione S-transferase 1-1"/>
    <property type="match status" value="1"/>
</dbReference>
<dbReference type="PROSITE" id="PS50405">
    <property type="entry name" value="GST_CTER"/>
    <property type="match status" value="1"/>
</dbReference>
<evidence type="ECO:0000259" key="7">
    <source>
        <dbReference type="PROSITE" id="PS50404"/>
    </source>
</evidence>
<protein>
    <recommendedName>
        <fullName evidence="3">glutathione transferase</fullName>
        <ecNumber evidence="3">2.5.1.18</ecNumber>
    </recommendedName>
    <alternativeName>
        <fullName evidence="5">GST class-theta</fullName>
    </alternativeName>
</protein>
<evidence type="ECO:0000256" key="3">
    <source>
        <dbReference type="ARBA" id="ARBA00012452"/>
    </source>
</evidence>
<comment type="similarity">
    <text evidence="1">Belongs to the GST superfamily. Theta family.</text>
</comment>
<dbReference type="InterPro" id="IPR004045">
    <property type="entry name" value="Glutathione_S-Trfase_N"/>
</dbReference>
<organism evidence="9 10">
    <name type="scientific">Polypedilum vanderplanki</name>
    <name type="common">Sleeping chironomid midge</name>
    <dbReference type="NCBI Taxonomy" id="319348"/>
    <lineage>
        <taxon>Eukaryota</taxon>
        <taxon>Metazoa</taxon>
        <taxon>Ecdysozoa</taxon>
        <taxon>Arthropoda</taxon>
        <taxon>Hexapoda</taxon>
        <taxon>Insecta</taxon>
        <taxon>Pterygota</taxon>
        <taxon>Neoptera</taxon>
        <taxon>Endopterygota</taxon>
        <taxon>Diptera</taxon>
        <taxon>Nematocera</taxon>
        <taxon>Chironomoidea</taxon>
        <taxon>Chironomidae</taxon>
        <taxon>Chironominae</taxon>
        <taxon>Polypedilum</taxon>
        <taxon>Polypedilum</taxon>
    </lineage>
</organism>
<comment type="caution">
    <text evidence="9">The sequence shown here is derived from an EMBL/GenBank/DDBJ whole genome shotgun (WGS) entry which is preliminary data.</text>
</comment>
<dbReference type="EMBL" id="JADBJN010000002">
    <property type="protein sequence ID" value="KAG5674796.1"/>
    <property type="molecule type" value="Genomic_DNA"/>
</dbReference>
<dbReference type="InterPro" id="IPR036249">
    <property type="entry name" value="Thioredoxin-like_sf"/>
</dbReference>
<evidence type="ECO:0000256" key="5">
    <source>
        <dbReference type="ARBA" id="ARBA00041523"/>
    </source>
</evidence>
<dbReference type="OrthoDB" id="2309723at2759"/>
<gene>
    <name evidence="9" type="ORF">PVAND_004744</name>
</gene>
<dbReference type="SUPFAM" id="SSF52833">
    <property type="entry name" value="Thioredoxin-like"/>
    <property type="match status" value="1"/>
</dbReference>
<dbReference type="PANTHER" id="PTHR43969">
    <property type="entry name" value="GLUTATHIONE S TRANSFERASE D10, ISOFORM A-RELATED"/>
    <property type="match status" value="1"/>
</dbReference>
<feature type="domain" description="GST N-terminal" evidence="7">
    <location>
        <begin position="1"/>
        <end position="81"/>
    </location>
</feature>
<accession>A0A9J6BY35</accession>
<reference evidence="9" key="1">
    <citation type="submission" date="2021-03" db="EMBL/GenBank/DDBJ databases">
        <title>Chromosome level genome of the anhydrobiotic midge Polypedilum vanderplanki.</title>
        <authorList>
            <person name="Yoshida Y."/>
            <person name="Kikawada T."/>
            <person name="Gusev O."/>
        </authorList>
    </citation>
    <scope>NUCLEOTIDE SEQUENCE</scope>
    <source>
        <strain evidence="9">NIAS01</strain>
        <tissue evidence="9">Whole body or cell culture</tissue>
    </source>
</reference>
<dbReference type="InterPro" id="IPR040079">
    <property type="entry name" value="Glutathione_S-Trfase"/>
</dbReference>
<dbReference type="InterPro" id="IPR036282">
    <property type="entry name" value="Glutathione-S-Trfase_C_sf"/>
</dbReference>
<evidence type="ECO:0000313" key="10">
    <source>
        <dbReference type="Proteomes" id="UP001107558"/>
    </source>
</evidence>
<evidence type="ECO:0000256" key="4">
    <source>
        <dbReference type="ARBA" id="ARBA00022679"/>
    </source>
</evidence>
<name>A0A9J6BY35_POLVA</name>
<keyword evidence="4" id="KW-0808">Transferase</keyword>
<dbReference type="SFLD" id="SFLDS00019">
    <property type="entry name" value="Glutathione_Transferase_(cytos"/>
    <property type="match status" value="1"/>
</dbReference>
<dbReference type="Pfam" id="PF02798">
    <property type="entry name" value="GST_N"/>
    <property type="match status" value="1"/>
</dbReference>
<feature type="domain" description="GST C-terminal" evidence="8">
    <location>
        <begin position="88"/>
        <end position="215"/>
    </location>
</feature>
<evidence type="ECO:0000256" key="2">
    <source>
        <dbReference type="ARBA" id="ARBA00011738"/>
    </source>
</evidence>
<dbReference type="SFLD" id="SFLDG00358">
    <property type="entry name" value="Main_(cytGST)"/>
    <property type="match status" value="1"/>
</dbReference>
<dbReference type="Gene3D" id="1.20.1050.10">
    <property type="match status" value="1"/>
</dbReference>
<dbReference type="GO" id="GO:0004364">
    <property type="term" value="F:glutathione transferase activity"/>
    <property type="evidence" value="ECO:0007669"/>
    <property type="project" value="UniProtKB-EC"/>
</dbReference>
<dbReference type="Gene3D" id="3.40.30.10">
    <property type="entry name" value="Glutaredoxin"/>
    <property type="match status" value="1"/>
</dbReference>
<sequence>MKLYYAHFSPQARAVLMTIRNLNLEVEIINVNFQKGENKTEEFTKLNPLQQVPILVEDDGFTLTESEAIMAYLVTSRNPNSSLYPINDAMKKALVDERLFYNATSVFFSHIQILHPMLASGEASVSNAKIEILRNVLLSLNNFLEGKKWFTGDDEATIADLSILSNLIVMMCAGIRIDKYRNLSEWFERCKKLEGFEENYEGGKIVSGLLKMKNLPPLSQI</sequence>
<dbReference type="PROSITE" id="PS50404">
    <property type="entry name" value="GST_NTER"/>
    <property type="match status" value="1"/>
</dbReference>
<dbReference type="SUPFAM" id="SSF47616">
    <property type="entry name" value="GST C-terminal domain-like"/>
    <property type="match status" value="1"/>
</dbReference>
<dbReference type="AlphaFoldDB" id="A0A9J6BY35"/>
<dbReference type="SFLD" id="SFLDG01153">
    <property type="entry name" value="Main.4:_Theta-like"/>
    <property type="match status" value="1"/>
</dbReference>
<dbReference type="InterPro" id="IPR010987">
    <property type="entry name" value="Glutathione-S-Trfase_C-like"/>
</dbReference>
<dbReference type="Proteomes" id="UP001107558">
    <property type="component" value="Chromosome 2"/>
</dbReference>
<dbReference type="EC" id="2.5.1.18" evidence="3"/>
<comment type="catalytic activity">
    <reaction evidence="6">
        <text>RX + glutathione = an S-substituted glutathione + a halide anion + H(+)</text>
        <dbReference type="Rhea" id="RHEA:16437"/>
        <dbReference type="ChEBI" id="CHEBI:15378"/>
        <dbReference type="ChEBI" id="CHEBI:16042"/>
        <dbReference type="ChEBI" id="CHEBI:17792"/>
        <dbReference type="ChEBI" id="CHEBI:57925"/>
        <dbReference type="ChEBI" id="CHEBI:90779"/>
        <dbReference type="EC" id="2.5.1.18"/>
    </reaction>
</comment>
<dbReference type="GO" id="GO:0006749">
    <property type="term" value="P:glutathione metabolic process"/>
    <property type="evidence" value="ECO:0007669"/>
    <property type="project" value="TreeGrafter"/>
</dbReference>